<feature type="non-terminal residue" evidence="1">
    <location>
        <position position="1"/>
    </location>
</feature>
<sequence>YKPCTTSAQPPYETQMLSGTEARPYSGPWYVSIQYEEGRFVAL</sequence>
<protein>
    <submittedName>
        <fullName evidence="1">Uncharacterized protein</fullName>
    </submittedName>
</protein>
<proteinExistence type="predicted"/>
<evidence type="ECO:0000313" key="1">
    <source>
        <dbReference type="EMBL" id="CAF1543621.1"/>
    </source>
</evidence>
<reference evidence="1" key="1">
    <citation type="submission" date="2021-02" db="EMBL/GenBank/DDBJ databases">
        <authorList>
            <person name="Nowell W R."/>
        </authorList>
    </citation>
    <scope>NUCLEOTIDE SEQUENCE</scope>
</reference>
<accession>A0A815WM21</accession>
<dbReference type="EMBL" id="CAJNOT010014379">
    <property type="protein sequence ID" value="CAF1543621.1"/>
    <property type="molecule type" value="Genomic_DNA"/>
</dbReference>
<evidence type="ECO:0000313" key="2">
    <source>
        <dbReference type="Proteomes" id="UP000663864"/>
    </source>
</evidence>
<dbReference type="Proteomes" id="UP000663864">
    <property type="component" value="Unassembled WGS sequence"/>
</dbReference>
<dbReference type="AlphaFoldDB" id="A0A815WM21"/>
<name>A0A815WM21_9BILA</name>
<organism evidence="1 2">
    <name type="scientific">Rotaria sordida</name>
    <dbReference type="NCBI Taxonomy" id="392033"/>
    <lineage>
        <taxon>Eukaryota</taxon>
        <taxon>Metazoa</taxon>
        <taxon>Spiralia</taxon>
        <taxon>Gnathifera</taxon>
        <taxon>Rotifera</taxon>
        <taxon>Eurotatoria</taxon>
        <taxon>Bdelloidea</taxon>
        <taxon>Philodinida</taxon>
        <taxon>Philodinidae</taxon>
        <taxon>Rotaria</taxon>
    </lineage>
</organism>
<gene>
    <name evidence="1" type="ORF">ZHD862_LOCUS39148</name>
</gene>
<comment type="caution">
    <text evidence="1">The sequence shown here is derived from an EMBL/GenBank/DDBJ whole genome shotgun (WGS) entry which is preliminary data.</text>
</comment>